<sequence length="95" mass="10349">MPVVLEPSVYRMCLLPECYAFICLHGSLGTPQYVLTKPKAKRDNSLAKCVLQTNRSAWGLPTWSEGQTTQGIYNGGVLSGPLTVLSHLKAALEND</sequence>
<organism evidence="1 2">
    <name type="scientific">Echinococcus multilocularis</name>
    <name type="common">Fox tapeworm</name>
    <dbReference type="NCBI Taxonomy" id="6211"/>
    <lineage>
        <taxon>Eukaryota</taxon>
        <taxon>Metazoa</taxon>
        <taxon>Spiralia</taxon>
        <taxon>Lophotrochozoa</taxon>
        <taxon>Platyhelminthes</taxon>
        <taxon>Cestoda</taxon>
        <taxon>Eucestoda</taxon>
        <taxon>Cyclophyllidea</taxon>
        <taxon>Taeniidae</taxon>
        <taxon>Echinococcus</taxon>
    </lineage>
</organism>
<reference evidence="1" key="2">
    <citation type="submission" date="2015-11" db="EMBL/GenBank/DDBJ databases">
        <authorList>
            <person name="Zhang Y."/>
            <person name="Guo Z."/>
        </authorList>
    </citation>
    <scope>NUCLEOTIDE SEQUENCE</scope>
</reference>
<gene>
    <name evidence="1" type="ORF">EmuJ_000323900</name>
</gene>
<evidence type="ECO:0000313" key="2">
    <source>
        <dbReference type="Proteomes" id="UP000017246"/>
    </source>
</evidence>
<proteinExistence type="predicted"/>
<reference evidence="1" key="1">
    <citation type="journal article" date="2013" name="Nature">
        <title>The genomes of four tapeworm species reveal adaptations to parasitism.</title>
        <authorList>
            <person name="Tsai I.J."/>
            <person name="Zarowiecki M."/>
            <person name="Holroyd N."/>
            <person name="Garciarrubio A."/>
            <person name="Sanchez-Flores A."/>
            <person name="Brooks K.L."/>
            <person name="Tracey A."/>
            <person name="Bobes R.J."/>
            <person name="Fragoso G."/>
            <person name="Sciutto E."/>
            <person name="Aslett M."/>
            <person name="Beasley H."/>
            <person name="Bennett H.M."/>
            <person name="Cai J."/>
            <person name="Camicia F."/>
            <person name="Clark R."/>
            <person name="Cucher M."/>
            <person name="De Silva N."/>
            <person name="Day T.A."/>
            <person name="Deplazes P."/>
            <person name="Estrada K."/>
            <person name="Fernandez C."/>
            <person name="Holland P.W."/>
            <person name="Hou J."/>
            <person name="Hu S."/>
            <person name="Huckvale T."/>
            <person name="Hung S.S."/>
            <person name="Kamenetzky L."/>
            <person name="Keane J.A."/>
            <person name="Kiss F."/>
            <person name="Koziol U."/>
            <person name="Lambert O."/>
            <person name="Liu K."/>
            <person name="Luo X."/>
            <person name="Luo Y."/>
            <person name="Macchiaroli N."/>
            <person name="Nichol S."/>
            <person name="Paps J."/>
            <person name="Parkinson J."/>
            <person name="Pouchkina-Stantcheva N."/>
            <person name="Riddiford N."/>
            <person name="Rosenzvit M."/>
            <person name="Salinas G."/>
            <person name="Wasmuth J.D."/>
            <person name="Zamanian M."/>
            <person name="Zheng Y."/>
            <person name="Cai X."/>
            <person name="Soberon X."/>
            <person name="Olson P.D."/>
            <person name="Laclette J.P."/>
            <person name="Brehm K."/>
            <person name="Berriman M."/>
            <person name="Garciarrubio A."/>
            <person name="Bobes R.J."/>
            <person name="Fragoso G."/>
            <person name="Sanchez-Flores A."/>
            <person name="Estrada K."/>
            <person name="Cevallos M.A."/>
            <person name="Morett E."/>
            <person name="Gonzalez V."/>
            <person name="Portillo T."/>
            <person name="Ochoa-Leyva A."/>
            <person name="Jose M.V."/>
            <person name="Sciutto E."/>
            <person name="Landa A."/>
            <person name="Jimenez L."/>
            <person name="Valdes V."/>
            <person name="Carrero J.C."/>
            <person name="Larralde C."/>
            <person name="Morales-Montor J."/>
            <person name="Limon-Lason J."/>
            <person name="Soberon X."/>
            <person name="Laclette J.P."/>
        </authorList>
    </citation>
    <scope>NUCLEOTIDE SEQUENCE [LARGE SCALE GENOMIC DNA]</scope>
</reference>
<dbReference type="Proteomes" id="UP000017246">
    <property type="component" value="Unassembled WGS sequence"/>
</dbReference>
<dbReference type="EMBL" id="LN902850">
    <property type="protein sequence ID" value="CDS36230.1"/>
    <property type="molecule type" value="Genomic_DNA"/>
</dbReference>
<dbReference type="AlphaFoldDB" id="A0A068XV37"/>
<name>A0A068XV37_ECHMU</name>
<keyword evidence="2" id="KW-1185">Reference proteome</keyword>
<protein>
    <submittedName>
        <fullName evidence="1">Hypothetical transcript</fullName>
    </submittedName>
</protein>
<accession>A0A068XV37</accession>
<evidence type="ECO:0000313" key="1">
    <source>
        <dbReference type="EMBL" id="CDS36230.1"/>
    </source>
</evidence>